<feature type="transmembrane region" description="Helical" evidence="1">
    <location>
        <begin position="144"/>
        <end position="160"/>
    </location>
</feature>
<feature type="transmembrane region" description="Helical" evidence="1">
    <location>
        <begin position="12"/>
        <end position="38"/>
    </location>
</feature>
<feature type="transmembrane region" description="Helical" evidence="1">
    <location>
        <begin position="118"/>
        <end position="137"/>
    </location>
</feature>
<feature type="transmembrane region" description="Helical" evidence="1">
    <location>
        <begin position="195"/>
        <end position="213"/>
    </location>
</feature>
<feature type="transmembrane region" description="Helical" evidence="1">
    <location>
        <begin position="50"/>
        <end position="69"/>
    </location>
</feature>
<protein>
    <recommendedName>
        <fullName evidence="2">Phosphatidic acid phosphatase type 2/haloperoxidase domain-containing protein</fullName>
    </recommendedName>
</protein>
<accession>A0A150WYC5</accession>
<dbReference type="InterPro" id="IPR000326">
    <property type="entry name" value="PAP2/HPO"/>
</dbReference>
<reference evidence="3 4" key="1">
    <citation type="submission" date="2016-01" db="EMBL/GenBank/DDBJ databases">
        <title>Genome sequencing of Roseivirga spongicola UST030701-084.</title>
        <authorList>
            <person name="Selvaratnam C."/>
            <person name="Thevarajoo S."/>
            <person name="Goh K.M."/>
            <person name="Ee R."/>
            <person name="Chan K.-G."/>
            <person name="Chong C.S."/>
        </authorList>
    </citation>
    <scope>NUCLEOTIDE SEQUENCE [LARGE SCALE GENOMIC DNA]</scope>
    <source>
        <strain evidence="3 4">UST030701-084</strain>
    </source>
</reference>
<dbReference type="InterPro" id="IPR036938">
    <property type="entry name" value="PAP2/HPO_sf"/>
</dbReference>
<keyword evidence="4" id="KW-1185">Reference proteome</keyword>
<dbReference type="STRING" id="333140.AWW68_18250"/>
<evidence type="ECO:0000313" key="4">
    <source>
        <dbReference type="Proteomes" id="UP000075606"/>
    </source>
</evidence>
<organism evidence="3 4">
    <name type="scientific">Roseivirga spongicola</name>
    <dbReference type="NCBI Taxonomy" id="333140"/>
    <lineage>
        <taxon>Bacteria</taxon>
        <taxon>Pseudomonadati</taxon>
        <taxon>Bacteroidota</taxon>
        <taxon>Cytophagia</taxon>
        <taxon>Cytophagales</taxon>
        <taxon>Roseivirgaceae</taxon>
        <taxon>Roseivirga</taxon>
    </lineage>
</organism>
<dbReference type="Gene3D" id="1.20.144.10">
    <property type="entry name" value="Phosphatidic acid phosphatase type 2/haloperoxidase"/>
    <property type="match status" value="1"/>
</dbReference>
<sequence length="214" mass="23912">MPDLEKNSDLNLAARLITYIFQPLLMPTAVFWVVLFFIEGSSNLTDKGKSTVVGLVFVTTFVIPALTVIMFKVTKVIKDLHMKDRRERLMPFMFISIFYLIVSFMIEGQQWMTPLLKVTFVAITTVVVVTNGITFRWKISAHTAGVFGSLGFILALQRAFPSTNYLLWPLLVAIALCGAVSWARLYLHAHTPKEVLGGALLGFVVCYGSILLFA</sequence>
<evidence type="ECO:0000259" key="2">
    <source>
        <dbReference type="Pfam" id="PF01569"/>
    </source>
</evidence>
<comment type="caution">
    <text evidence="3">The sequence shown here is derived from an EMBL/GenBank/DDBJ whole genome shotgun (WGS) entry which is preliminary data.</text>
</comment>
<evidence type="ECO:0000313" key="3">
    <source>
        <dbReference type="EMBL" id="KYG71489.1"/>
    </source>
</evidence>
<feature type="transmembrane region" description="Helical" evidence="1">
    <location>
        <begin position="166"/>
        <end position="183"/>
    </location>
</feature>
<keyword evidence="1" id="KW-0472">Membrane</keyword>
<keyword evidence="1" id="KW-1133">Transmembrane helix</keyword>
<proteinExistence type="predicted"/>
<dbReference type="Proteomes" id="UP000075606">
    <property type="component" value="Unassembled WGS sequence"/>
</dbReference>
<dbReference type="SUPFAM" id="SSF48317">
    <property type="entry name" value="Acid phosphatase/Vanadium-dependent haloperoxidase"/>
    <property type="match status" value="1"/>
</dbReference>
<evidence type="ECO:0000256" key="1">
    <source>
        <dbReference type="SAM" id="Phobius"/>
    </source>
</evidence>
<feature type="transmembrane region" description="Helical" evidence="1">
    <location>
        <begin position="89"/>
        <end position="106"/>
    </location>
</feature>
<gene>
    <name evidence="3" type="ORF">AWW68_18250</name>
</gene>
<feature type="domain" description="Phosphatidic acid phosphatase type 2/haloperoxidase" evidence="2">
    <location>
        <begin position="139"/>
        <end position="211"/>
    </location>
</feature>
<name>A0A150WYC5_9BACT</name>
<dbReference type="Pfam" id="PF01569">
    <property type="entry name" value="PAP2"/>
    <property type="match status" value="1"/>
</dbReference>
<keyword evidence="1" id="KW-0812">Transmembrane</keyword>
<dbReference type="EMBL" id="LRPC01000032">
    <property type="protein sequence ID" value="KYG71489.1"/>
    <property type="molecule type" value="Genomic_DNA"/>
</dbReference>
<dbReference type="AlphaFoldDB" id="A0A150WYC5"/>